<feature type="region of interest" description="Disordered" evidence="1">
    <location>
        <begin position="270"/>
        <end position="306"/>
    </location>
</feature>
<evidence type="ECO:0000313" key="3">
    <source>
        <dbReference type="Proteomes" id="UP000054248"/>
    </source>
</evidence>
<dbReference type="AlphaFoldDB" id="A0A0C3LQ64"/>
<feature type="region of interest" description="Disordered" evidence="1">
    <location>
        <begin position="145"/>
        <end position="203"/>
    </location>
</feature>
<feature type="region of interest" description="Disordered" evidence="1">
    <location>
        <begin position="1"/>
        <end position="23"/>
    </location>
</feature>
<feature type="compositionally biased region" description="Polar residues" evidence="1">
    <location>
        <begin position="90"/>
        <end position="99"/>
    </location>
</feature>
<evidence type="ECO:0000256" key="1">
    <source>
        <dbReference type="SAM" id="MobiDB-lite"/>
    </source>
</evidence>
<reference evidence="3" key="2">
    <citation type="submission" date="2015-01" db="EMBL/GenBank/DDBJ databases">
        <title>Evolutionary Origins and Diversification of the Mycorrhizal Mutualists.</title>
        <authorList>
            <consortium name="DOE Joint Genome Institute"/>
            <consortium name="Mycorrhizal Genomics Consortium"/>
            <person name="Kohler A."/>
            <person name="Kuo A."/>
            <person name="Nagy L.G."/>
            <person name="Floudas D."/>
            <person name="Copeland A."/>
            <person name="Barry K.W."/>
            <person name="Cichocki N."/>
            <person name="Veneault-Fourrey C."/>
            <person name="LaButti K."/>
            <person name="Lindquist E.A."/>
            <person name="Lipzen A."/>
            <person name="Lundell T."/>
            <person name="Morin E."/>
            <person name="Murat C."/>
            <person name="Riley R."/>
            <person name="Ohm R."/>
            <person name="Sun H."/>
            <person name="Tunlid A."/>
            <person name="Henrissat B."/>
            <person name="Grigoriev I.V."/>
            <person name="Hibbett D.S."/>
            <person name="Martin F."/>
        </authorList>
    </citation>
    <scope>NUCLEOTIDE SEQUENCE [LARGE SCALE GENOMIC DNA]</scope>
    <source>
        <strain evidence="3">MUT 4182</strain>
    </source>
</reference>
<sequence length="306" mass="33867">MQPTDAEWPPHVAKPRGTPVGFLEVNVDEPLHRGQVSVQKKELSEHSTDNRATNKATQLIELLEAAADSPESSAISIQFSRSASPEGASTEITENDLNSDSGWPYPVTCHLCDSHNTIAIPADTLHYAICEHILERNRKRKAGAFDSPVATPNESSPVSQPLTSCLEDGHEEEGESTASPIPPRKKPRLGRSNSSSQRRTESAEGWVVWFNPAPESHRIHYFLPSCLSAIPLLPSVSYTGDGLIKENNPYLERFEDNWPARELVISCMQNKRKTRNRKPNPKAFNEPEQTTGRVTEGDNENGNADE</sequence>
<dbReference type="Proteomes" id="UP000054248">
    <property type="component" value="Unassembled WGS sequence"/>
</dbReference>
<proteinExistence type="predicted"/>
<evidence type="ECO:0000313" key="2">
    <source>
        <dbReference type="EMBL" id="KIO23562.1"/>
    </source>
</evidence>
<feature type="compositionally biased region" description="Basic residues" evidence="1">
    <location>
        <begin position="270"/>
        <end position="280"/>
    </location>
</feature>
<dbReference type="EMBL" id="KN823081">
    <property type="protein sequence ID" value="KIO23562.1"/>
    <property type="molecule type" value="Genomic_DNA"/>
</dbReference>
<keyword evidence="3" id="KW-1185">Reference proteome</keyword>
<feature type="region of interest" description="Disordered" evidence="1">
    <location>
        <begin position="79"/>
        <end position="99"/>
    </location>
</feature>
<name>A0A0C3LQ64_9AGAM</name>
<protein>
    <submittedName>
        <fullName evidence="2">Uncharacterized protein</fullName>
    </submittedName>
</protein>
<feature type="compositionally biased region" description="Polar residues" evidence="1">
    <location>
        <begin position="150"/>
        <end position="163"/>
    </location>
</feature>
<reference evidence="2 3" key="1">
    <citation type="submission" date="2014-04" db="EMBL/GenBank/DDBJ databases">
        <authorList>
            <consortium name="DOE Joint Genome Institute"/>
            <person name="Kuo A."/>
            <person name="Girlanda M."/>
            <person name="Perotto S."/>
            <person name="Kohler A."/>
            <person name="Nagy L.G."/>
            <person name="Floudas D."/>
            <person name="Copeland A."/>
            <person name="Barry K.W."/>
            <person name="Cichocki N."/>
            <person name="Veneault-Fourrey C."/>
            <person name="LaButti K."/>
            <person name="Lindquist E.A."/>
            <person name="Lipzen A."/>
            <person name="Lundell T."/>
            <person name="Morin E."/>
            <person name="Murat C."/>
            <person name="Sun H."/>
            <person name="Tunlid A."/>
            <person name="Henrissat B."/>
            <person name="Grigoriev I.V."/>
            <person name="Hibbett D.S."/>
            <person name="Martin F."/>
            <person name="Nordberg H.P."/>
            <person name="Cantor M.N."/>
            <person name="Hua S.X."/>
        </authorList>
    </citation>
    <scope>NUCLEOTIDE SEQUENCE [LARGE SCALE GENOMIC DNA]</scope>
    <source>
        <strain evidence="2 3">MUT 4182</strain>
    </source>
</reference>
<dbReference type="HOGENOM" id="CLU_909707_0_0_1"/>
<accession>A0A0C3LQ64</accession>
<feature type="compositionally biased region" description="Acidic residues" evidence="1">
    <location>
        <begin position="297"/>
        <end position="306"/>
    </location>
</feature>
<organism evidence="2 3">
    <name type="scientific">Tulasnella calospora MUT 4182</name>
    <dbReference type="NCBI Taxonomy" id="1051891"/>
    <lineage>
        <taxon>Eukaryota</taxon>
        <taxon>Fungi</taxon>
        <taxon>Dikarya</taxon>
        <taxon>Basidiomycota</taxon>
        <taxon>Agaricomycotina</taxon>
        <taxon>Agaricomycetes</taxon>
        <taxon>Cantharellales</taxon>
        <taxon>Tulasnellaceae</taxon>
        <taxon>Tulasnella</taxon>
    </lineage>
</organism>
<gene>
    <name evidence="2" type="ORF">M407DRAFT_214399</name>
</gene>